<dbReference type="Gene3D" id="3.40.50.720">
    <property type="entry name" value="NAD(P)-binding Rossmann-like Domain"/>
    <property type="match status" value="1"/>
</dbReference>
<dbReference type="SUPFAM" id="SSF51735">
    <property type="entry name" value="NAD(P)-binding Rossmann-fold domains"/>
    <property type="match status" value="1"/>
</dbReference>
<dbReference type="Proteomes" id="UP000240708">
    <property type="component" value="Unassembled WGS sequence"/>
</dbReference>
<name>A0A2P8DXM1_9BACT</name>
<dbReference type="PANTHER" id="PTHR48079:SF6">
    <property type="entry name" value="NAD(P)-BINDING DOMAIN-CONTAINING PROTEIN-RELATED"/>
    <property type="match status" value="1"/>
</dbReference>
<organism evidence="2 3">
    <name type="scientific">Cecembia rubra</name>
    <dbReference type="NCBI Taxonomy" id="1485585"/>
    <lineage>
        <taxon>Bacteria</taxon>
        <taxon>Pseudomonadati</taxon>
        <taxon>Bacteroidota</taxon>
        <taxon>Cytophagia</taxon>
        <taxon>Cytophagales</taxon>
        <taxon>Cyclobacteriaceae</taxon>
        <taxon>Cecembia</taxon>
    </lineage>
</organism>
<evidence type="ECO:0000313" key="3">
    <source>
        <dbReference type="Proteomes" id="UP000240708"/>
    </source>
</evidence>
<dbReference type="GO" id="GO:0005737">
    <property type="term" value="C:cytoplasm"/>
    <property type="evidence" value="ECO:0007669"/>
    <property type="project" value="TreeGrafter"/>
</dbReference>
<accession>A0A2P8DXM1</accession>
<dbReference type="RefSeq" id="WP_106568403.1">
    <property type="nucleotide sequence ID" value="NZ_PYGF01000011.1"/>
</dbReference>
<dbReference type="Pfam" id="PF03446">
    <property type="entry name" value="NAD_binding_2"/>
    <property type="match status" value="1"/>
</dbReference>
<comment type="caution">
    <text evidence="2">The sequence shown here is derived from an EMBL/GenBank/DDBJ whole genome shotgun (WGS) entry which is preliminary data.</text>
</comment>
<proteinExistence type="predicted"/>
<dbReference type="PANTHER" id="PTHR48079">
    <property type="entry name" value="PROTEIN YEEZ"/>
    <property type="match status" value="1"/>
</dbReference>
<dbReference type="InterPro" id="IPR006115">
    <property type="entry name" value="6PGDH_NADP-bd"/>
</dbReference>
<dbReference type="AlphaFoldDB" id="A0A2P8DXM1"/>
<protein>
    <submittedName>
        <fullName evidence="2">Nucleoside-diphosphate-sugar epimerase</fullName>
    </submittedName>
</protein>
<evidence type="ECO:0000259" key="1">
    <source>
        <dbReference type="Pfam" id="PF03446"/>
    </source>
</evidence>
<dbReference type="InterPro" id="IPR051783">
    <property type="entry name" value="NAD(P)-dependent_oxidoreduct"/>
</dbReference>
<feature type="domain" description="6-phosphogluconate dehydrogenase NADP-binding" evidence="1">
    <location>
        <begin position="4"/>
        <end position="48"/>
    </location>
</feature>
<evidence type="ECO:0000313" key="2">
    <source>
        <dbReference type="EMBL" id="PSL01954.1"/>
    </source>
</evidence>
<keyword evidence="3" id="KW-1185">Reference proteome</keyword>
<dbReference type="OrthoDB" id="751203at2"/>
<gene>
    <name evidence="2" type="ORF">CLV48_11143</name>
</gene>
<sequence>MTRVSIIGLGWLGKPLATILQKEGFEVKGSSTSPEKVAVLQSQGIKAFQFQLNPYPQGLGYHALFFDTDILFVNIPPKSRTMPETFHPEQIKFLKELIVQARVQKVIYVSSTSVYPDHCQLAKEEDVLDEDNTGNRSLLAAEKLLAKDRTYDLSIIRYGGLLGVDRIPGRYFSGKENVDGNAPVNYIHQEDAVNVAYWIIVKQLWNETFNAVAPLHPTRKEVFEKNAADLGFPPPKSYASSSGPWKEIAADKILTTGFRFKFSDPLDFSYSLQ</sequence>
<dbReference type="EMBL" id="PYGF01000011">
    <property type="protein sequence ID" value="PSL01954.1"/>
    <property type="molecule type" value="Genomic_DNA"/>
</dbReference>
<dbReference type="GO" id="GO:0050661">
    <property type="term" value="F:NADP binding"/>
    <property type="evidence" value="ECO:0007669"/>
    <property type="project" value="InterPro"/>
</dbReference>
<reference evidence="2 3" key="1">
    <citation type="submission" date="2018-03" db="EMBL/GenBank/DDBJ databases">
        <title>Genomic Encyclopedia of Archaeal and Bacterial Type Strains, Phase II (KMG-II): from individual species to whole genera.</title>
        <authorList>
            <person name="Goeker M."/>
        </authorList>
    </citation>
    <scope>NUCLEOTIDE SEQUENCE [LARGE SCALE GENOMIC DNA]</scope>
    <source>
        <strain evidence="2 3">DSM 28057</strain>
    </source>
</reference>
<dbReference type="InterPro" id="IPR036291">
    <property type="entry name" value="NAD(P)-bd_dom_sf"/>
</dbReference>
<dbReference type="GO" id="GO:0004029">
    <property type="term" value="F:aldehyde dehydrogenase (NAD+) activity"/>
    <property type="evidence" value="ECO:0007669"/>
    <property type="project" value="TreeGrafter"/>
</dbReference>